<reference evidence="3" key="1">
    <citation type="journal article" date="2012" name="MBio">
        <title>Comparative genome analysis of Trichophyton rubrum and related dermatophytes reveals candidate genes involved in infection.</title>
        <authorList>
            <person name="Martinez D.A."/>
            <person name="Oliver B.G."/>
            <person name="Graeser Y."/>
            <person name="Goldberg J.M."/>
            <person name="Li W."/>
            <person name="Martinez-Rossi N.M."/>
            <person name="Monod M."/>
            <person name="Shelest E."/>
            <person name="Barton R.C."/>
            <person name="Birch E."/>
            <person name="Brakhage A.A."/>
            <person name="Chen Z."/>
            <person name="Gurr S.J."/>
            <person name="Heiman D."/>
            <person name="Heitman J."/>
            <person name="Kosti I."/>
            <person name="Rossi A."/>
            <person name="Saif S."/>
            <person name="Samalova M."/>
            <person name="Saunders C.W."/>
            <person name="Shea T."/>
            <person name="Summerbell R.C."/>
            <person name="Xu J."/>
            <person name="Young S."/>
            <person name="Zeng Q."/>
            <person name="Birren B.W."/>
            <person name="Cuomo C.A."/>
            <person name="White T.C."/>
        </authorList>
    </citation>
    <scope>NUCLEOTIDE SEQUENCE [LARGE SCALE GENOMIC DNA]</scope>
    <source>
        <strain evidence="3">ATCC MYA-4604 / CBS 118893</strain>
    </source>
</reference>
<dbReference type="RefSeq" id="XP_003173193.1">
    <property type="nucleotide sequence ID" value="XM_003173145.1"/>
</dbReference>
<dbReference type="STRING" id="535722.E4UXV0"/>
<feature type="compositionally biased region" description="Acidic residues" evidence="1">
    <location>
        <begin position="246"/>
        <end position="256"/>
    </location>
</feature>
<dbReference type="GeneID" id="10028472"/>
<dbReference type="OrthoDB" id="4206346at2759"/>
<sequence>MAEETAAIVEPPIIDYNQPQLSPYQSRVILLTIGSKEYSIQEDFLRVHELLDYRSIGVELTLPDVEEDIGHTIIHFLYTGKYETLGAEPMDGLNITKEMQRSIQAYCAAKIYGLTGLETLAKVNIKQFSESSSIFDILHGARSIFSKLPKGEAWLPWYINTRLSIEYERDENVFKSEEFYDLFGENKDFDKAVFKMVVDIYSSRLSSLRPNVKRVNGTGAEHAAAEESPTAEELLAEELPAEELLAEEPLAEEPLAEDSPAAKDTVSGKEFGWCFSTD</sequence>
<dbReference type="HOGENOM" id="CLU_933773_0_0_1"/>
<dbReference type="VEuPathDB" id="FungiDB:MGYG_05781"/>
<dbReference type="Proteomes" id="UP000002669">
    <property type="component" value="Unassembled WGS sequence"/>
</dbReference>
<accession>E4UXV0</accession>
<proteinExistence type="predicted"/>
<dbReference type="Gene3D" id="3.30.710.10">
    <property type="entry name" value="Potassium Channel Kv1.1, Chain A"/>
    <property type="match status" value="1"/>
</dbReference>
<dbReference type="AlphaFoldDB" id="E4UXV0"/>
<organism evidence="3">
    <name type="scientific">Arthroderma gypseum (strain ATCC MYA-4604 / CBS 118893)</name>
    <name type="common">Microsporum gypseum</name>
    <dbReference type="NCBI Taxonomy" id="535722"/>
    <lineage>
        <taxon>Eukaryota</taxon>
        <taxon>Fungi</taxon>
        <taxon>Dikarya</taxon>
        <taxon>Ascomycota</taxon>
        <taxon>Pezizomycotina</taxon>
        <taxon>Eurotiomycetes</taxon>
        <taxon>Eurotiomycetidae</taxon>
        <taxon>Onygenales</taxon>
        <taxon>Arthrodermataceae</taxon>
        <taxon>Nannizzia</taxon>
    </lineage>
</organism>
<dbReference type="PANTHER" id="PTHR37538">
    <property type="entry name" value="BTB DOMAIN-CONTAINING PROTEIN"/>
    <property type="match status" value="1"/>
</dbReference>
<dbReference type="InParanoid" id="E4UXV0"/>
<protein>
    <recommendedName>
        <fullName evidence="4">BTB domain-containing protein</fullName>
    </recommendedName>
</protein>
<dbReference type="InterPro" id="IPR011333">
    <property type="entry name" value="SKP1/BTB/POZ_sf"/>
</dbReference>
<dbReference type="EMBL" id="DS989825">
    <property type="protein sequence ID" value="EFR02782.1"/>
    <property type="molecule type" value="Genomic_DNA"/>
</dbReference>
<evidence type="ECO:0000313" key="2">
    <source>
        <dbReference type="EMBL" id="EFR02782.1"/>
    </source>
</evidence>
<evidence type="ECO:0000313" key="3">
    <source>
        <dbReference type="Proteomes" id="UP000002669"/>
    </source>
</evidence>
<feature type="region of interest" description="Disordered" evidence="1">
    <location>
        <begin position="246"/>
        <end position="266"/>
    </location>
</feature>
<dbReference type="OMA" id="TEDCCYL"/>
<dbReference type="PANTHER" id="PTHR37538:SF1">
    <property type="entry name" value="BTB DOMAIN-CONTAINING PROTEIN"/>
    <property type="match status" value="1"/>
</dbReference>
<gene>
    <name evidence="2" type="ORF">MGYG_05781</name>
</gene>
<keyword evidence="3" id="KW-1185">Reference proteome</keyword>
<evidence type="ECO:0008006" key="4">
    <source>
        <dbReference type="Google" id="ProtNLM"/>
    </source>
</evidence>
<name>E4UXV0_ARTGP</name>
<evidence type="ECO:0000256" key="1">
    <source>
        <dbReference type="SAM" id="MobiDB-lite"/>
    </source>
</evidence>
<dbReference type="eggNOG" id="KOG1565">
    <property type="taxonomic scope" value="Eukaryota"/>
</dbReference>